<sequence length="549" mass="63102">MKQYLQENKSLLVFTSLIFLGLIFAVVLIPLENQIHNTWLAAKNQAVNDLKYEDASNWNYDLSYLFRNSGLFLNNQFLLQRNRFATADADLLLLVVNAFNTSIPLEQNNFLATAQIDNGAGFVQSATTLNTYLQTFAFLSWSAIIIVVFLTAAIFWNLTIGFSEKNAYKIYSFLLVYFFNLGGWFISLLLWKLSNKQVKALSFDNIEKLAKYPPFLWISRFNNFFLKFNNSNDHRDEFISTKNLGFTYSHGHNLIRHLSDVFNLSIHEKKYKEKYHIYRRKKLIEFITRLFPFLIVKEKYILKNLNFKIPKGSFTTIIGPNGSGKSTLIKVLLGLERHYFGSIYWNKINLHRIKRKSFAQNVAYFPQILEIPSGSNVYDFVCFGAIPHQNLSGKISPEQEQNILNALVETNTLQFIDRNINELSGGQRQNVILATVLAQKTDTIILDEPTTYLDVNNQNLLLTLLKKLNDRGKTIIAILHDLNQAISYSDNLIILKDGEIYSQGAPRNVVNSQMVKEVFAVDANVEIINGIPQLFELKVDNNHLNKESE</sequence>
<proteinExistence type="predicted"/>
<comment type="caution">
    <text evidence="12">The sequence shown here is derived from an EMBL/GenBank/DDBJ whole genome shotgun (WGS) entry which is preliminary data.</text>
</comment>
<dbReference type="InterPro" id="IPR027417">
    <property type="entry name" value="P-loop_NTPase"/>
</dbReference>
<dbReference type="Gene3D" id="3.40.50.300">
    <property type="entry name" value="P-loop containing nucleotide triphosphate hydrolases"/>
    <property type="match status" value="1"/>
</dbReference>
<evidence type="ECO:0000256" key="4">
    <source>
        <dbReference type="ARBA" id="ARBA00022496"/>
    </source>
</evidence>
<keyword evidence="8" id="KW-0406">Ion transport</keyword>
<evidence type="ECO:0000256" key="8">
    <source>
        <dbReference type="ARBA" id="ARBA00023065"/>
    </source>
</evidence>
<keyword evidence="6" id="KW-0067">ATP-binding</keyword>
<dbReference type="Proteomes" id="UP001240643">
    <property type="component" value="Unassembled WGS sequence"/>
</dbReference>
<reference evidence="12" key="1">
    <citation type="submission" date="2023-07" db="EMBL/GenBank/DDBJ databases">
        <title>Genomic Encyclopedia of Type Strains, Phase IV (KMG-IV): sequencing the most valuable type-strain genomes for metagenomic binning, comparative biology and taxonomic classification.</title>
        <authorList>
            <person name="Goeker M."/>
        </authorList>
    </citation>
    <scope>NUCLEOTIDE SEQUENCE [LARGE SCALE GENOMIC DNA]</scope>
    <source>
        <strain evidence="12">DSM 21204</strain>
    </source>
</reference>
<evidence type="ECO:0000256" key="1">
    <source>
        <dbReference type="ARBA" id="ARBA00004202"/>
    </source>
</evidence>
<feature type="domain" description="ABC transporter" evidence="11">
    <location>
        <begin position="278"/>
        <end position="522"/>
    </location>
</feature>
<dbReference type="PROSITE" id="PS50893">
    <property type="entry name" value="ABC_TRANSPORTER_2"/>
    <property type="match status" value="1"/>
</dbReference>
<accession>A0ABU0LYN0</accession>
<dbReference type="InterPro" id="IPR051535">
    <property type="entry name" value="Siderophore_ABC-ATPase"/>
</dbReference>
<evidence type="ECO:0000259" key="11">
    <source>
        <dbReference type="PROSITE" id="PS50893"/>
    </source>
</evidence>
<dbReference type="RefSeq" id="WP_256547512.1">
    <property type="nucleotide sequence ID" value="NZ_CP101809.1"/>
</dbReference>
<keyword evidence="2" id="KW-0813">Transport</keyword>
<feature type="transmembrane region" description="Helical" evidence="10">
    <location>
        <begin position="170"/>
        <end position="191"/>
    </location>
</feature>
<keyword evidence="4" id="KW-0410">Iron transport</keyword>
<dbReference type="Pfam" id="PF00005">
    <property type="entry name" value="ABC_tran"/>
    <property type="match status" value="1"/>
</dbReference>
<evidence type="ECO:0000256" key="7">
    <source>
        <dbReference type="ARBA" id="ARBA00023004"/>
    </source>
</evidence>
<keyword evidence="10" id="KW-0812">Transmembrane</keyword>
<evidence type="ECO:0000313" key="13">
    <source>
        <dbReference type="Proteomes" id="UP001240643"/>
    </source>
</evidence>
<dbReference type="PANTHER" id="PTHR42771">
    <property type="entry name" value="IRON(3+)-HYDROXAMATE IMPORT ATP-BINDING PROTEIN FHUC"/>
    <property type="match status" value="1"/>
</dbReference>
<gene>
    <name evidence="12" type="ORF">J2Z62_000228</name>
</gene>
<dbReference type="CDD" id="cd03214">
    <property type="entry name" value="ABC_Iron-Siderophores_B12_Hemin"/>
    <property type="match status" value="1"/>
</dbReference>
<organism evidence="12 13">
    <name type="scientific">Mycoplasmoides fastidiosum</name>
    <dbReference type="NCBI Taxonomy" id="92758"/>
    <lineage>
        <taxon>Bacteria</taxon>
        <taxon>Bacillati</taxon>
        <taxon>Mycoplasmatota</taxon>
        <taxon>Mycoplasmoidales</taxon>
        <taxon>Mycoplasmoidaceae</taxon>
        <taxon>Mycoplasmoides</taxon>
    </lineage>
</organism>
<evidence type="ECO:0000256" key="3">
    <source>
        <dbReference type="ARBA" id="ARBA00022475"/>
    </source>
</evidence>
<evidence type="ECO:0000256" key="5">
    <source>
        <dbReference type="ARBA" id="ARBA00022741"/>
    </source>
</evidence>
<evidence type="ECO:0000256" key="9">
    <source>
        <dbReference type="ARBA" id="ARBA00023136"/>
    </source>
</evidence>
<evidence type="ECO:0000256" key="2">
    <source>
        <dbReference type="ARBA" id="ARBA00022448"/>
    </source>
</evidence>
<protein>
    <submittedName>
        <fullName evidence="12">ABC-type cobalamin/Fe3+-siderophores transport system ATPase subunit</fullName>
    </submittedName>
</protein>
<evidence type="ECO:0000256" key="6">
    <source>
        <dbReference type="ARBA" id="ARBA00022840"/>
    </source>
</evidence>
<name>A0ABU0LYN0_9BACT</name>
<feature type="transmembrane region" description="Helical" evidence="10">
    <location>
        <begin position="138"/>
        <end position="158"/>
    </location>
</feature>
<keyword evidence="3" id="KW-1003">Cell membrane</keyword>
<evidence type="ECO:0000256" key="10">
    <source>
        <dbReference type="SAM" id="Phobius"/>
    </source>
</evidence>
<dbReference type="SUPFAM" id="SSF52540">
    <property type="entry name" value="P-loop containing nucleoside triphosphate hydrolases"/>
    <property type="match status" value="1"/>
</dbReference>
<keyword evidence="7" id="KW-0408">Iron</keyword>
<dbReference type="EMBL" id="JAUSWO010000001">
    <property type="protein sequence ID" value="MDQ0513790.1"/>
    <property type="molecule type" value="Genomic_DNA"/>
</dbReference>
<dbReference type="InterPro" id="IPR003593">
    <property type="entry name" value="AAA+_ATPase"/>
</dbReference>
<dbReference type="SMART" id="SM00382">
    <property type="entry name" value="AAA"/>
    <property type="match status" value="1"/>
</dbReference>
<keyword evidence="10" id="KW-1133">Transmembrane helix</keyword>
<keyword evidence="9 10" id="KW-0472">Membrane</keyword>
<comment type="subcellular location">
    <subcellularLocation>
        <location evidence="1">Cell membrane</location>
        <topology evidence="1">Peripheral membrane protein</topology>
    </subcellularLocation>
</comment>
<evidence type="ECO:0000313" key="12">
    <source>
        <dbReference type="EMBL" id="MDQ0513790.1"/>
    </source>
</evidence>
<dbReference type="PANTHER" id="PTHR42771:SF4">
    <property type="entry name" value="IRON(3+)-HYDROXAMATE IMPORT ATP-BINDING PROTEIN FHUC"/>
    <property type="match status" value="1"/>
</dbReference>
<dbReference type="InterPro" id="IPR003439">
    <property type="entry name" value="ABC_transporter-like_ATP-bd"/>
</dbReference>
<keyword evidence="13" id="KW-1185">Reference proteome</keyword>
<keyword evidence="5" id="KW-0547">Nucleotide-binding</keyword>
<feature type="transmembrane region" description="Helical" evidence="10">
    <location>
        <begin position="12"/>
        <end position="31"/>
    </location>
</feature>